<dbReference type="EnsemblMetazoa" id="HelroT92744">
    <property type="protein sequence ID" value="HelroP92744"/>
    <property type="gene ID" value="HelroG92744"/>
</dbReference>
<keyword evidence="3" id="KW-0547">Nucleotide-binding</keyword>
<dbReference type="Pfam" id="PF00069">
    <property type="entry name" value="Pkinase"/>
    <property type="match status" value="1"/>
</dbReference>
<feature type="domain" description="Protein kinase" evidence="6">
    <location>
        <begin position="1"/>
        <end position="98"/>
    </location>
</feature>
<evidence type="ECO:0000313" key="10">
    <source>
        <dbReference type="Proteomes" id="UP000015101"/>
    </source>
</evidence>
<dbReference type="InterPro" id="IPR000719">
    <property type="entry name" value="Prot_kinase_dom"/>
</dbReference>
<dbReference type="GeneID" id="20217400"/>
<proteinExistence type="predicted"/>
<keyword evidence="10" id="KW-1185">Reference proteome</keyword>
<dbReference type="HOGENOM" id="CLU_000288_63_26_1"/>
<keyword evidence="2" id="KW-0808">Transferase</keyword>
<dbReference type="SUPFAM" id="SSF56112">
    <property type="entry name" value="Protein kinase-like (PK-like)"/>
    <property type="match status" value="1"/>
</dbReference>
<dbReference type="EMBL" id="AMQM01010035">
    <property type="status" value="NOT_ANNOTATED_CDS"/>
    <property type="molecule type" value="Genomic_DNA"/>
</dbReference>
<gene>
    <name evidence="9" type="primary">20217400</name>
    <name evidence="8" type="ORF">HELRODRAFT_92744</name>
</gene>
<dbReference type="STRING" id="6412.T1G8K3"/>
<dbReference type="RefSeq" id="XP_009024762.1">
    <property type="nucleotide sequence ID" value="XM_009026514.1"/>
</dbReference>
<name>T1G8K3_HELRO</name>
<dbReference type="InterPro" id="IPR011009">
    <property type="entry name" value="Kinase-like_dom_sf"/>
</dbReference>
<evidence type="ECO:0000256" key="2">
    <source>
        <dbReference type="ARBA" id="ARBA00022679"/>
    </source>
</evidence>
<sequence>MKLFSSQYLAPEMIEKRAYDKTVDWWCLGSVLYEILFGLPPFYDKNISIMYHSICNEQLVLPTNINKNKLSSFLLEKDQRIRLGSKDDFKEIKRHPFFAQTDWSMVENKMIKPPFVPHLVSWLVC</sequence>
<reference evidence="8 10" key="2">
    <citation type="journal article" date="2013" name="Nature">
        <title>Insights into bilaterian evolution from three spiralian genomes.</title>
        <authorList>
            <person name="Simakov O."/>
            <person name="Marletaz F."/>
            <person name="Cho S.J."/>
            <person name="Edsinger-Gonzales E."/>
            <person name="Havlak P."/>
            <person name="Hellsten U."/>
            <person name="Kuo D.H."/>
            <person name="Larsson T."/>
            <person name="Lv J."/>
            <person name="Arendt D."/>
            <person name="Savage R."/>
            <person name="Osoegawa K."/>
            <person name="de Jong P."/>
            <person name="Grimwood J."/>
            <person name="Chapman J.A."/>
            <person name="Shapiro H."/>
            <person name="Aerts A."/>
            <person name="Otillar R.P."/>
            <person name="Terry A.Y."/>
            <person name="Boore J.L."/>
            <person name="Grigoriev I.V."/>
            <person name="Lindberg D.R."/>
            <person name="Seaver E.C."/>
            <person name="Weisblat D.A."/>
            <person name="Putnam N.H."/>
            <person name="Rokhsar D.S."/>
        </authorList>
    </citation>
    <scope>NUCLEOTIDE SEQUENCE</scope>
</reference>
<keyword evidence="4" id="KW-0418">Kinase</keyword>
<accession>T1G8K3</accession>
<dbReference type="KEGG" id="hro:HELRODRAFT_92744"/>
<dbReference type="GO" id="GO:0005524">
    <property type="term" value="F:ATP binding"/>
    <property type="evidence" value="ECO:0007669"/>
    <property type="project" value="UniProtKB-KW"/>
</dbReference>
<dbReference type="Gene3D" id="1.10.510.10">
    <property type="entry name" value="Transferase(Phosphotransferase) domain 1"/>
    <property type="match status" value="1"/>
</dbReference>
<reference evidence="10" key="1">
    <citation type="submission" date="2012-12" db="EMBL/GenBank/DDBJ databases">
        <authorList>
            <person name="Hellsten U."/>
            <person name="Grimwood J."/>
            <person name="Chapman J.A."/>
            <person name="Shapiro H."/>
            <person name="Aerts A."/>
            <person name="Otillar R.P."/>
            <person name="Terry A.Y."/>
            <person name="Boore J.L."/>
            <person name="Simakov O."/>
            <person name="Marletaz F."/>
            <person name="Cho S.-J."/>
            <person name="Edsinger-Gonzales E."/>
            <person name="Havlak P."/>
            <person name="Kuo D.-H."/>
            <person name="Larsson T."/>
            <person name="Lv J."/>
            <person name="Arendt D."/>
            <person name="Savage R."/>
            <person name="Osoegawa K."/>
            <person name="de Jong P."/>
            <person name="Lindberg D.R."/>
            <person name="Seaver E.C."/>
            <person name="Weisblat D.A."/>
            <person name="Putnam N.H."/>
            <person name="Grigoriev I.V."/>
            <person name="Rokhsar D.S."/>
        </authorList>
    </citation>
    <scope>NUCLEOTIDE SEQUENCE</scope>
</reference>
<evidence type="ECO:0000259" key="7">
    <source>
        <dbReference type="PROSITE" id="PS51285"/>
    </source>
</evidence>
<evidence type="ECO:0000256" key="1">
    <source>
        <dbReference type="ARBA" id="ARBA00022527"/>
    </source>
</evidence>
<reference evidence="9" key="3">
    <citation type="submission" date="2015-06" db="UniProtKB">
        <authorList>
            <consortium name="EnsemblMetazoa"/>
        </authorList>
    </citation>
    <scope>IDENTIFICATION</scope>
</reference>
<dbReference type="OrthoDB" id="63267at2759"/>
<dbReference type="EMBL" id="KB097423">
    <property type="protein sequence ID" value="ESN97139.1"/>
    <property type="molecule type" value="Genomic_DNA"/>
</dbReference>
<dbReference type="InParanoid" id="T1G8K3"/>
<feature type="domain" description="AGC-kinase C-terminal" evidence="7">
    <location>
        <begin position="99"/>
        <end position="125"/>
    </location>
</feature>
<dbReference type="eggNOG" id="KOG0598">
    <property type="taxonomic scope" value="Eukaryota"/>
</dbReference>
<dbReference type="AlphaFoldDB" id="T1G8K3"/>
<dbReference type="CTD" id="20217400"/>
<evidence type="ECO:0008006" key="11">
    <source>
        <dbReference type="Google" id="ProtNLM"/>
    </source>
</evidence>
<evidence type="ECO:0000313" key="8">
    <source>
        <dbReference type="EMBL" id="ESN97139.1"/>
    </source>
</evidence>
<dbReference type="PROSITE" id="PS51285">
    <property type="entry name" value="AGC_KINASE_CTER"/>
    <property type="match status" value="1"/>
</dbReference>
<keyword evidence="1" id="KW-0723">Serine/threonine-protein kinase</keyword>
<evidence type="ECO:0000259" key="6">
    <source>
        <dbReference type="PROSITE" id="PS50011"/>
    </source>
</evidence>
<keyword evidence="5" id="KW-0067">ATP-binding</keyword>
<organism evidence="9 10">
    <name type="scientific">Helobdella robusta</name>
    <name type="common">Californian leech</name>
    <dbReference type="NCBI Taxonomy" id="6412"/>
    <lineage>
        <taxon>Eukaryota</taxon>
        <taxon>Metazoa</taxon>
        <taxon>Spiralia</taxon>
        <taxon>Lophotrochozoa</taxon>
        <taxon>Annelida</taxon>
        <taxon>Clitellata</taxon>
        <taxon>Hirudinea</taxon>
        <taxon>Rhynchobdellida</taxon>
        <taxon>Glossiphoniidae</taxon>
        <taxon>Helobdella</taxon>
    </lineage>
</organism>
<dbReference type="InterPro" id="IPR000961">
    <property type="entry name" value="AGC-kinase_C"/>
</dbReference>
<dbReference type="OMA" id="LPHYFDY"/>
<dbReference type="Proteomes" id="UP000015101">
    <property type="component" value="Unassembled WGS sequence"/>
</dbReference>
<protein>
    <recommendedName>
        <fullName evidence="11">Protein kinase domain-containing protein</fullName>
    </recommendedName>
</protein>
<evidence type="ECO:0000256" key="4">
    <source>
        <dbReference type="ARBA" id="ARBA00022777"/>
    </source>
</evidence>
<evidence type="ECO:0000256" key="5">
    <source>
        <dbReference type="ARBA" id="ARBA00022840"/>
    </source>
</evidence>
<evidence type="ECO:0000313" key="9">
    <source>
        <dbReference type="EnsemblMetazoa" id="HelroP92744"/>
    </source>
</evidence>
<dbReference type="PANTHER" id="PTHR24351">
    <property type="entry name" value="RIBOSOMAL PROTEIN S6 KINASE"/>
    <property type="match status" value="1"/>
</dbReference>
<dbReference type="PROSITE" id="PS50011">
    <property type="entry name" value="PROTEIN_KINASE_DOM"/>
    <property type="match status" value="1"/>
</dbReference>
<evidence type="ECO:0000256" key="3">
    <source>
        <dbReference type="ARBA" id="ARBA00022741"/>
    </source>
</evidence>
<dbReference type="GO" id="GO:0004674">
    <property type="term" value="F:protein serine/threonine kinase activity"/>
    <property type="evidence" value="ECO:0007669"/>
    <property type="project" value="UniProtKB-KW"/>
</dbReference>